<organism evidence="2 3">
    <name type="scientific">Lutibacter flavus</name>
    <dbReference type="NCBI Taxonomy" id="691689"/>
    <lineage>
        <taxon>Bacteria</taxon>
        <taxon>Pseudomonadati</taxon>
        <taxon>Bacteroidota</taxon>
        <taxon>Flavobacteriia</taxon>
        <taxon>Flavobacteriales</taxon>
        <taxon>Flavobacteriaceae</taxon>
        <taxon>Lutibacter</taxon>
    </lineage>
</organism>
<keyword evidence="3" id="KW-1185">Reference proteome</keyword>
<proteinExistence type="predicted"/>
<name>A0A238XQY1_9FLAO</name>
<keyword evidence="1" id="KW-0812">Transmembrane</keyword>
<protein>
    <recommendedName>
        <fullName evidence="4">Zinc-ribbon 15 domain-containing protein</fullName>
    </recommendedName>
</protein>
<dbReference type="OrthoDB" id="766141at2"/>
<dbReference type="RefSeq" id="WP_089378338.1">
    <property type="nucleotide sequence ID" value="NZ_FZNX01000003.1"/>
</dbReference>
<keyword evidence="1" id="KW-0472">Membrane</keyword>
<accession>A0A238XQY1</accession>
<reference evidence="3" key="1">
    <citation type="submission" date="2017-06" db="EMBL/GenBank/DDBJ databases">
        <authorList>
            <person name="Varghese N."/>
            <person name="Submissions S."/>
        </authorList>
    </citation>
    <scope>NUCLEOTIDE SEQUENCE [LARGE SCALE GENOMIC DNA]</scope>
    <source>
        <strain evidence="3">DSM 27993</strain>
    </source>
</reference>
<evidence type="ECO:0000313" key="3">
    <source>
        <dbReference type="Proteomes" id="UP000198412"/>
    </source>
</evidence>
<evidence type="ECO:0008006" key="4">
    <source>
        <dbReference type="Google" id="ProtNLM"/>
    </source>
</evidence>
<dbReference type="Proteomes" id="UP000198412">
    <property type="component" value="Unassembled WGS sequence"/>
</dbReference>
<dbReference type="EMBL" id="FZNX01000003">
    <property type="protein sequence ID" value="SNR61446.1"/>
    <property type="molecule type" value="Genomic_DNA"/>
</dbReference>
<gene>
    <name evidence="2" type="ORF">SAMN04488111_2043</name>
</gene>
<evidence type="ECO:0000256" key="1">
    <source>
        <dbReference type="SAM" id="Phobius"/>
    </source>
</evidence>
<dbReference type="AlphaFoldDB" id="A0A238XQY1"/>
<sequence>MVLVGKKYSKLKSETSSDVVCPNCKSANTTKVLIFGTYKHLIHIPFLSGKKSGHSICKNCNQEYDLKNMPNSIKLAYYELKETAKNPIWFYAGLIGIKTLVLIKIFSKYF</sequence>
<evidence type="ECO:0000313" key="2">
    <source>
        <dbReference type="EMBL" id="SNR61446.1"/>
    </source>
</evidence>
<feature type="transmembrane region" description="Helical" evidence="1">
    <location>
        <begin position="88"/>
        <end position="106"/>
    </location>
</feature>
<keyword evidence="1" id="KW-1133">Transmembrane helix</keyword>